<dbReference type="EMBL" id="LCOQ01000011">
    <property type="protein sequence ID" value="KKU80734.1"/>
    <property type="molecule type" value="Genomic_DNA"/>
</dbReference>
<feature type="transmembrane region" description="Helical" evidence="8">
    <location>
        <begin position="587"/>
        <end position="605"/>
    </location>
</feature>
<feature type="transmembrane region" description="Helical" evidence="8">
    <location>
        <begin position="383"/>
        <end position="402"/>
    </location>
</feature>
<evidence type="ECO:0000256" key="8">
    <source>
        <dbReference type="SAM" id="Phobius"/>
    </source>
</evidence>
<keyword evidence="4 8" id="KW-0812">Transmembrane</keyword>
<dbReference type="PANTHER" id="PTHR22926:SF3">
    <property type="entry name" value="UNDECAPRENYL-PHOSPHATE ALPHA-N-ACETYLGLUCOSAMINYL 1-PHOSPHATE TRANSFERASE"/>
    <property type="match status" value="1"/>
</dbReference>
<keyword evidence="5 8" id="KW-1133">Transmembrane helix</keyword>
<feature type="transmembrane region" description="Helical" evidence="8">
    <location>
        <begin position="146"/>
        <end position="168"/>
    </location>
</feature>
<dbReference type="PANTHER" id="PTHR22926">
    <property type="entry name" value="PHOSPHO-N-ACETYLMURAMOYL-PENTAPEPTIDE-TRANSFERASE"/>
    <property type="match status" value="1"/>
</dbReference>
<evidence type="ECO:0000256" key="7">
    <source>
        <dbReference type="PIRSR" id="PIRSR600715-1"/>
    </source>
</evidence>
<feature type="transmembrane region" description="Helical" evidence="8">
    <location>
        <begin position="6"/>
        <end position="30"/>
    </location>
</feature>
<feature type="binding site" evidence="7">
    <location>
        <position position="173"/>
    </location>
    <ligand>
        <name>Mg(2+)</name>
        <dbReference type="ChEBI" id="CHEBI:18420"/>
    </ligand>
</feature>
<evidence type="ECO:0000256" key="6">
    <source>
        <dbReference type="ARBA" id="ARBA00023136"/>
    </source>
</evidence>
<keyword evidence="7" id="KW-0479">Metal-binding</keyword>
<name>A0A0G1TG31_9BACT</name>
<keyword evidence="3 9" id="KW-0808">Transferase</keyword>
<feature type="transmembrane region" description="Helical" evidence="8">
    <location>
        <begin position="332"/>
        <end position="350"/>
    </location>
</feature>
<dbReference type="Pfam" id="PF01040">
    <property type="entry name" value="UbiA"/>
    <property type="match status" value="1"/>
</dbReference>
<keyword evidence="7" id="KW-0460">Magnesium</keyword>
<feature type="transmembrane region" description="Helical" evidence="8">
    <location>
        <begin position="106"/>
        <end position="126"/>
    </location>
</feature>
<comment type="cofactor">
    <cofactor evidence="7">
        <name>Mg(2+)</name>
        <dbReference type="ChEBI" id="CHEBI:18420"/>
    </cofactor>
</comment>
<feature type="transmembrane region" description="Helical" evidence="8">
    <location>
        <begin position="78"/>
        <end position="94"/>
    </location>
</feature>
<feature type="transmembrane region" description="Helical" evidence="8">
    <location>
        <begin position="461"/>
        <end position="477"/>
    </location>
</feature>
<feature type="transmembrane region" description="Helical" evidence="8">
    <location>
        <begin position="502"/>
        <end position="521"/>
    </location>
</feature>
<dbReference type="InterPro" id="IPR000537">
    <property type="entry name" value="UbiA_prenyltransferase"/>
</dbReference>
<reference evidence="9 10" key="1">
    <citation type="journal article" date="2015" name="Nature">
        <title>rRNA introns, odd ribosomes, and small enigmatic genomes across a large radiation of phyla.</title>
        <authorList>
            <person name="Brown C.T."/>
            <person name="Hug L.A."/>
            <person name="Thomas B.C."/>
            <person name="Sharon I."/>
            <person name="Castelle C.J."/>
            <person name="Singh A."/>
            <person name="Wilkins M.J."/>
            <person name="Williams K.H."/>
            <person name="Banfield J.F."/>
        </authorList>
    </citation>
    <scope>NUCLEOTIDE SEQUENCE [LARGE SCALE GENOMIC DNA]</scope>
</reference>
<dbReference type="GO" id="GO:0046872">
    <property type="term" value="F:metal ion binding"/>
    <property type="evidence" value="ECO:0007669"/>
    <property type="project" value="UniProtKB-KW"/>
</dbReference>
<dbReference type="GO" id="GO:0005886">
    <property type="term" value="C:plasma membrane"/>
    <property type="evidence" value="ECO:0007669"/>
    <property type="project" value="UniProtKB-SubCell"/>
</dbReference>
<dbReference type="Pfam" id="PF00953">
    <property type="entry name" value="Glycos_transf_4"/>
    <property type="match status" value="1"/>
</dbReference>
<dbReference type="Proteomes" id="UP000034212">
    <property type="component" value="Unassembled WGS sequence"/>
</dbReference>
<feature type="transmembrane region" description="Helical" evidence="8">
    <location>
        <begin position="550"/>
        <end position="566"/>
    </location>
</feature>
<feature type="transmembrane region" description="Helical" evidence="8">
    <location>
        <begin position="408"/>
        <end position="428"/>
    </location>
</feature>
<evidence type="ECO:0000256" key="1">
    <source>
        <dbReference type="ARBA" id="ARBA00004651"/>
    </source>
</evidence>
<gene>
    <name evidence="9" type="ORF">UY08_C0011G0011</name>
</gene>
<proteinExistence type="predicted"/>
<feature type="transmembrane region" description="Helical" evidence="8">
    <location>
        <begin position="51"/>
        <end position="72"/>
    </location>
</feature>
<dbReference type="InterPro" id="IPR000715">
    <property type="entry name" value="Glycosyl_transferase_4"/>
</dbReference>
<feature type="transmembrane region" description="Helical" evidence="8">
    <location>
        <begin position="307"/>
        <end position="326"/>
    </location>
</feature>
<dbReference type="InterPro" id="IPR044878">
    <property type="entry name" value="UbiA_sf"/>
</dbReference>
<dbReference type="CDD" id="cd06853">
    <property type="entry name" value="GT_WecA_like"/>
    <property type="match status" value="1"/>
</dbReference>
<dbReference type="GO" id="GO:0016780">
    <property type="term" value="F:phosphotransferase activity, for other substituted phosphate groups"/>
    <property type="evidence" value="ECO:0007669"/>
    <property type="project" value="InterPro"/>
</dbReference>
<protein>
    <submittedName>
        <fullName evidence="9">UDP-N-acetylmuramyl pentapeptide phosphotransferase/UDP-N-acetylglucosamine-1-phosphate transferase</fullName>
    </submittedName>
</protein>
<dbReference type="Gene3D" id="1.10.357.140">
    <property type="entry name" value="UbiA prenyltransferase"/>
    <property type="match status" value="1"/>
</dbReference>
<organism evidence="9 10">
    <name type="scientific">Candidatus Gottesmanbacteria bacterium GW2011_GWA1_47_8</name>
    <dbReference type="NCBI Taxonomy" id="1618438"/>
    <lineage>
        <taxon>Bacteria</taxon>
        <taxon>Candidatus Gottesmaniibacteriota</taxon>
    </lineage>
</organism>
<evidence type="ECO:0000256" key="4">
    <source>
        <dbReference type="ARBA" id="ARBA00022692"/>
    </source>
</evidence>
<dbReference type="AlphaFoldDB" id="A0A0G1TG31"/>
<dbReference type="GO" id="GO:0009103">
    <property type="term" value="P:lipopolysaccharide biosynthetic process"/>
    <property type="evidence" value="ECO:0007669"/>
    <property type="project" value="TreeGrafter"/>
</dbReference>
<keyword evidence="2" id="KW-1003">Cell membrane</keyword>
<feature type="transmembrane region" description="Helical" evidence="8">
    <location>
        <begin position="435"/>
        <end position="455"/>
    </location>
</feature>
<evidence type="ECO:0000256" key="5">
    <source>
        <dbReference type="ARBA" id="ARBA00022989"/>
    </source>
</evidence>
<accession>A0A0G1TG31</accession>
<feature type="transmembrane region" description="Helical" evidence="8">
    <location>
        <begin position="204"/>
        <end position="224"/>
    </location>
</feature>
<evidence type="ECO:0000256" key="2">
    <source>
        <dbReference type="ARBA" id="ARBA00022475"/>
    </source>
</evidence>
<feature type="transmembrane region" description="Helical" evidence="8">
    <location>
        <begin position="180"/>
        <end position="198"/>
    </location>
</feature>
<evidence type="ECO:0000256" key="3">
    <source>
        <dbReference type="ARBA" id="ARBA00022679"/>
    </source>
</evidence>
<dbReference type="GO" id="GO:0016765">
    <property type="term" value="F:transferase activity, transferring alkyl or aryl (other than methyl) groups"/>
    <property type="evidence" value="ECO:0007669"/>
    <property type="project" value="InterPro"/>
</dbReference>
<evidence type="ECO:0000313" key="10">
    <source>
        <dbReference type="Proteomes" id="UP000034212"/>
    </source>
</evidence>
<dbReference type="CDD" id="cd13963">
    <property type="entry name" value="PT_UbiA_2"/>
    <property type="match status" value="1"/>
</dbReference>
<evidence type="ECO:0000313" key="9">
    <source>
        <dbReference type="EMBL" id="KKU80734.1"/>
    </source>
</evidence>
<dbReference type="GO" id="GO:0071555">
    <property type="term" value="P:cell wall organization"/>
    <property type="evidence" value="ECO:0007669"/>
    <property type="project" value="TreeGrafter"/>
</dbReference>
<dbReference type="GO" id="GO:0044038">
    <property type="term" value="P:cell wall macromolecule biosynthetic process"/>
    <property type="evidence" value="ECO:0007669"/>
    <property type="project" value="TreeGrafter"/>
</dbReference>
<comment type="caution">
    <text evidence="9">The sequence shown here is derived from an EMBL/GenBank/DDBJ whole genome shotgun (WGS) entry which is preliminary data.</text>
</comment>
<keyword evidence="6 8" id="KW-0472">Membrane</keyword>
<comment type="subcellular location">
    <subcellularLocation>
        <location evidence="1">Cell membrane</location>
        <topology evidence="1">Multi-pass membrane protein</topology>
    </subcellularLocation>
</comment>
<sequence length="606" mass="66986">MDQLHLTLFPFLISLVVSFCFTPLVIYFYTHFGWVVDPAKTKHPAHTHLRPVPKGGGIPVFLATLAAIFIFLKLDPHLGAIILAGGMVVAVGVADDIFDLNPYLRLLTNLLAALIVIGAGIGIAFITNPFGGGIIDLGQWQFNFSFLGQTRTVLILADLFALIWIPFVMNAVNWSKGLDGQLPGIVVVAAVVIGLLSLRYSADITQWPVAILAFALAGAYAGYLPFNFFPQKSMPGYGGGSFAGFMLATLAILSTAKVGTLLVVLGVPFIDAIFTGSRRIIRGQSPFWGDREHLHHHLLGLGWRKPAIAVFYWSVTAFLGLVALNLNSQMKFYTIILITMVIGSLLLWLYSGRFSKPSGHVNGLEVDRKHPFKRKRPLASGQLPVPVAIFSFFFLLLAGLALAYGLSFFFFGVCLTYWLISGFLYTFWLKKIPIIDVLVIATGYILRVYAGAVAVNLHMSVWFLLTVVSMSLFLAVGKRRSEMTLLQGAQVRATLKRYTSQLLDIYTAMFATASWLTYALFTFNEPPIRFDGGVLHLMAFLPRTFLSEKLLMATVPLMVYGVMRYLQLIYERNEGESPERVILSDKPLIISVLTYGLMVIGLLYLS</sequence>